<protein>
    <submittedName>
        <fullName evidence="3">Class I SAM-dependent methyltransferase</fullName>
    </submittedName>
</protein>
<comment type="caution">
    <text evidence="3">The sequence shown here is derived from an EMBL/GenBank/DDBJ whole genome shotgun (WGS) entry which is preliminary data.</text>
</comment>
<organism evidence="3 4">
    <name type="scientific">Streptomyces triculaminicus</name>
    <dbReference type="NCBI Taxonomy" id="2816232"/>
    <lineage>
        <taxon>Bacteria</taxon>
        <taxon>Bacillati</taxon>
        <taxon>Actinomycetota</taxon>
        <taxon>Actinomycetes</taxon>
        <taxon>Kitasatosporales</taxon>
        <taxon>Streptomycetaceae</taxon>
        <taxon>Streptomyces</taxon>
    </lineage>
</organism>
<gene>
    <name evidence="3" type="ORF">J1792_16850</name>
</gene>
<sequence>MHPRYRHAASIYDKAFPVFSFGAGPKIHQMVAQAVPVRPGATVVDIGCGTGLMLAMLRERVGPQGKVIGIDTTGPMLDRARRRVAGEGWKNVELYRADMTGFDPGVAVDAVVFALSLSAARPAEVFHRTLRYLRPGGSMVIADGIPAHGRWYHPAVNLYARFRAPLVGSDLGRAAEIARLAHEHLVDVRTNVIWAGLYTIVSGRAPSEGDRHVGS</sequence>
<dbReference type="EMBL" id="JAFMOF010000002">
    <property type="protein sequence ID" value="MBO0654385.1"/>
    <property type="molecule type" value="Genomic_DNA"/>
</dbReference>
<dbReference type="AlphaFoldDB" id="A0A939FQZ9"/>
<name>A0A939FQZ9_9ACTN</name>
<feature type="domain" description="Methyltransferase" evidence="2">
    <location>
        <begin position="43"/>
        <end position="137"/>
    </location>
</feature>
<dbReference type="InterPro" id="IPR029063">
    <property type="entry name" value="SAM-dependent_MTases_sf"/>
</dbReference>
<reference evidence="3" key="1">
    <citation type="submission" date="2021-03" db="EMBL/GenBank/DDBJ databases">
        <title>Streptomyces strains.</title>
        <authorList>
            <person name="Lund M.B."/>
            <person name="Toerring T."/>
        </authorList>
    </citation>
    <scope>NUCLEOTIDE SEQUENCE</scope>
    <source>
        <strain evidence="3">JCM 4242</strain>
    </source>
</reference>
<dbReference type="Pfam" id="PF13649">
    <property type="entry name" value="Methyltransf_25"/>
    <property type="match status" value="1"/>
</dbReference>
<dbReference type="InterPro" id="IPR041698">
    <property type="entry name" value="Methyltransf_25"/>
</dbReference>
<keyword evidence="1" id="KW-0808">Transferase</keyword>
<evidence type="ECO:0000256" key="1">
    <source>
        <dbReference type="ARBA" id="ARBA00022679"/>
    </source>
</evidence>
<accession>A0A939FQZ9</accession>
<dbReference type="GO" id="GO:0032259">
    <property type="term" value="P:methylation"/>
    <property type="evidence" value="ECO:0007669"/>
    <property type="project" value="UniProtKB-KW"/>
</dbReference>
<dbReference type="Gene3D" id="3.40.50.150">
    <property type="entry name" value="Vaccinia Virus protein VP39"/>
    <property type="match status" value="1"/>
</dbReference>
<evidence type="ECO:0000313" key="3">
    <source>
        <dbReference type="EMBL" id="MBO0654385.1"/>
    </source>
</evidence>
<keyword evidence="3" id="KW-0489">Methyltransferase</keyword>
<dbReference type="SUPFAM" id="SSF53335">
    <property type="entry name" value="S-adenosyl-L-methionine-dependent methyltransferases"/>
    <property type="match status" value="1"/>
</dbReference>
<dbReference type="CDD" id="cd02440">
    <property type="entry name" value="AdoMet_MTases"/>
    <property type="match status" value="1"/>
</dbReference>
<dbReference type="GO" id="GO:0017000">
    <property type="term" value="P:antibiotic biosynthetic process"/>
    <property type="evidence" value="ECO:0007669"/>
    <property type="project" value="UniProtKB-ARBA"/>
</dbReference>
<keyword evidence="4" id="KW-1185">Reference proteome</keyword>
<proteinExistence type="predicted"/>
<dbReference type="GO" id="GO:0008168">
    <property type="term" value="F:methyltransferase activity"/>
    <property type="evidence" value="ECO:0007669"/>
    <property type="project" value="UniProtKB-KW"/>
</dbReference>
<dbReference type="Proteomes" id="UP000664781">
    <property type="component" value="Unassembled WGS sequence"/>
</dbReference>
<dbReference type="PANTHER" id="PTHR43861">
    <property type="entry name" value="TRANS-ACONITATE 2-METHYLTRANSFERASE-RELATED"/>
    <property type="match status" value="1"/>
</dbReference>
<dbReference type="RefSeq" id="WP_086571284.1">
    <property type="nucleotide sequence ID" value="NZ_JAFMOF010000002.1"/>
</dbReference>
<evidence type="ECO:0000259" key="2">
    <source>
        <dbReference type="Pfam" id="PF13649"/>
    </source>
</evidence>
<evidence type="ECO:0000313" key="4">
    <source>
        <dbReference type="Proteomes" id="UP000664781"/>
    </source>
</evidence>